<name>A0ABU4C367_RHOGO</name>
<evidence type="ECO:0000313" key="3">
    <source>
        <dbReference type="EMBL" id="MDV6270946.1"/>
    </source>
</evidence>
<dbReference type="EMBL" id="JAWLKB010000027">
    <property type="protein sequence ID" value="MDV6270946.1"/>
    <property type="molecule type" value="Genomic_DNA"/>
</dbReference>
<dbReference type="Proteomes" id="UP001185927">
    <property type="component" value="Unassembled WGS sequence"/>
</dbReference>
<dbReference type="InterPro" id="IPR009362">
    <property type="entry name" value="YhcG_C"/>
</dbReference>
<protein>
    <submittedName>
        <fullName evidence="3">PDDEXK nuclease domain-containing protein</fullName>
    </submittedName>
</protein>
<evidence type="ECO:0000259" key="2">
    <source>
        <dbReference type="Pfam" id="PF17761"/>
    </source>
</evidence>
<proteinExistence type="predicted"/>
<comment type="caution">
    <text evidence="3">The sequence shown here is derived from an EMBL/GenBank/DDBJ whole genome shotgun (WGS) entry which is preliminary data.</text>
</comment>
<accession>A0ABU4C367</accession>
<reference evidence="3 4" key="1">
    <citation type="submission" date="2023-10" db="EMBL/GenBank/DDBJ databases">
        <title>Development of a sustainable strategy for remediation of hydrocarbon-contaminated territories based on the waste exchange concept.</title>
        <authorList>
            <person name="Krivoruchko A."/>
        </authorList>
    </citation>
    <scope>NUCLEOTIDE SEQUENCE [LARGE SCALE GENOMIC DNA]</scope>
    <source>
        <strain evidence="3 4">IEGM 1203</strain>
    </source>
</reference>
<feature type="domain" description="YhcG N-terminal" evidence="2">
    <location>
        <begin position="84"/>
        <end position="147"/>
    </location>
</feature>
<evidence type="ECO:0000259" key="1">
    <source>
        <dbReference type="Pfam" id="PF06250"/>
    </source>
</evidence>
<dbReference type="Pfam" id="PF06250">
    <property type="entry name" value="YhcG_C"/>
    <property type="match status" value="1"/>
</dbReference>
<organism evidence="3 4">
    <name type="scientific">Rhodococcus globerulus</name>
    <dbReference type="NCBI Taxonomy" id="33008"/>
    <lineage>
        <taxon>Bacteria</taxon>
        <taxon>Bacillati</taxon>
        <taxon>Actinomycetota</taxon>
        <taxon>Actinomycetes</taxon>
        <taxon>Mycobacteriales</taxon>
        <taxon>Nocardiaceae</taxon>
        <taxon>Rhodococcus</taxon>
    </lineage>
</organism>
<keyword evidence="4" id="KW-1185">Reference proteome</keyword>
<dbReference type="RefSeq" id="WP_317545384.1">
    <property type="nucleotide sequence ID" value="NZ_JAWLKB010000027.1"/>
</dbReference>
<dbReference type="PANTHER" id="PTHR30547">
    <property type="entry name" value="UNCHARACTERIZED PROTEIN YHCG-RELATED"/>
    <property type="match status" value="1"/>
</dbReference>
<gene>
    <name evidence="3" type="ORF">R3Q16_30410</name>
</gene>
<sequence length="306" mass="34606">MTTSKREALLIEHYLSEQRALDEQLAAQYQELIENLDASMFDYLGVLERAFSPDIEIALLGSAELALELGVATEEFLNSDEKVLAYFLDYRDAIGQQPVGQLPWGHITVLLDNLDNLSDRDWYAATAAEHGWSRNVLHNQIKSGLRRRIGAAPSNFQDHLPAEDSDLAQQLVRDPYVFDFLDITERVGRTGTGICTDASAGAVSPRTGTRVRFVGRQYHFEVGDQDFYIDLLFFNWVQARFVVVELKVGRFEPEYVGNAPHTCRGGLEACGHRHHPTRVRRTLPRLSADERAAQQRINEQTKSCSR</sequence>
<dbReference type="InterPro" id="IPR053148">
    <property type="entry name" value="PD-DEXK-like_domain"/>
</dbReference>
<feature type="domain" description="YhcG PDDEXK nuclease" evidence="1">
    <location>
        <begin position="169"/>
        <end position="258"/>
    </location>
</feature>
<dbReference type="Pfam" id="PF17761">
    <property type="entry name" value="DUF1016_N"/>
    <property type="match status" value="1"/>
</dbReference>
<evidence type="ECO:0000313" key="4">
    <source>
        <dbReference type="Proteomes" id="UP001185927"/>
    </source>
</evidence>
<dbReference type="InterPro" id="IPR041527">
    <property type="entry name" value="YhcG_N"/>
</dbReference>
<dbReference type="PANTHER" id="PTHR30547:SF0">
    <property type="entry name" value="BLR8175 PROTEIN"/>
    <property type="match status" value="1"/>
</dbReference>